<dbReference type="SUPFAM" id="SSF57850">
    <property type="entry name" value="RING/U-box"/>
    <property type="match status" value="1"/>
</dbReference>
<feature type="compositionally biased region" description="Basic and acidic residues" evidence="1">
    <location>
        <begin position="92"/>
        <end position="118"/>
    </location>
</feature>
<proteinExistence type="predicted"/>
<feature type="region of interest" description="Disordered" evidence="1">
    <location>
        <begin position="74"/>
        <end position="162"/>
    </location>
</feature>
<organism evidence="2">
    <name type="scientific">Mesocestoides corti</name>
    <name type="common">Flatworm</name>
    <dbReference type="NCBI Taxonomy" id="53468"/>
    <lineage>
        <taxon>Eukaryota</taxon>
        <taxon>Metazoa</taxon>
        <taxon>Spiralia</taxon>
        <taxon>Lophotrochozoa</taxon>
        <taxon>Platyhelminthes</taxon>
        <taxon>Cestoda</taxon>
        <taxon>Eucestoda</taxon>
        <taxon>Cyclophyllidea</taxon>
        <taxon>Mesocestoididae</taxon>
        <taxon>Mesocestoides</taxon>
    </lineage>
</organism>
<dbReference type="AlphaFoldDB" id="A0A5K3F6G2"/>
<dbReference type="GO" id="GO:0034247">
    <property type="term" value="P:snoRNA splicing"/>
    <property type="evidence" value="ECO:0007669"/>
    <property type="project" value="TreeGrafter"/>
</dbReference>
<sequence>MTNQQTVALYHLKVTTSPRCLLVTSVSLCCKHYFCSACALKRLKKTTRCYACTEDTKGVFKMARDLHSRIAAIKARGKERTQAGDDEEDEWKGEHSEQHRHGDECTHRHAVGDSHSEHYISSSDLEEECDGDGRDPKAPAFSTLTRIEGAKPEAVEDCDTSE</sequence>
<dbReference type="PANTHER" id="PTHR12930:SF0">
    <property type="entry name" value="RING FINGER PROTEIN 113B"/>
    <property type="match status" value="1"/>
</dbReference>
<accession>A0A5K3F6G2</accession>
<dbReference type="InterPro" id="IPR013083">
    <property type="entry name" value="Znf_RING/FYVE/PHD"/>
</dbReference>
<protein>
    <submittedName>
        <fullName evidence="2">RING-type domain-containing protein</fullName>
    </submittedName>
</protein>
<name>A0A5K3F6G2_MESCO</name>
<dbReference type="GO" id="GO:0005684">
    <property type="term" value="C:U2-type spliceosomal complex"/>
    <property type="evidence" value="ECO:0007669"/>
    <property type="project" value="TreeGrafter"/>
</dbReference>
<evidence type="ECO:0000313" key="2">
    <source>
        <dbReference type="WBParaSite" id="MCU_005822-RA"/>
    </source>
</evidence>
<evidence type="ECO:0000256" key="1">
    <source>
        <dbReference type="SAM" id="MobiDB-lite"/>
    </source>
</evidence>
<reference evidence="2" key="1">
    <citation type="submission" date="2019-11" db="UniProtKB">
        <authorList>
            <consortium name="WormBaseParasite"/>
        </authorList>
    </citation>
    <scope>IDENTIFICATION</scope>
</reference>
<dbReference type="PANTHER" id="PTHR12930">
    <property type="entry name" value="ZINC FINGER PROTEIN 183"/>
    <property type="match status" value="1"/>
</dbReference>
<dbReference type="Gene3D" id="3.30.40.10">
    <property type="entry name" value="Zinc/RING finger domain, C3HC4 (zinc finger)"/>
    <property type="match status" value="1"/>
</dbReference>
<dbReference type="WBParaSite" id="MCU_005822-RA">
    <property type="protein sequence ID" value="MCU_005822-RA"/>
    <property type="gene ID" value="MCU_005822"/>
</dbReference>
<dbReference type="InterPro" id="IPR039971">
    <property type="entry name" value="CWC24-like"/>
</dbReference>